<evidence type="ECO:0000313" key="4">
    <source>
        <dbReference type="Proteomes" id="UP000285326"/>
    </source>
</evidence>
<dbReference type="GO" id="GO:0005506">
    <property type="term" value="F:iron ion binding"/>
    <property type="evidence" value="ECO:0007669"/>
    <property type="project" value="InterPro"/>
</dbReference>
<feature type="transmembrane region" description="Helical" evidence="2">
    <location>
        <begin position="46"/>
        <end position="65"/>
    </location>
</feature>
<dbReference type="InterPro" id="IPR036396">
    <property type="entry name" value="Cyt_P450_sf"/>
</dbReference>
<comment type="cofactor">
    <cofactor evidence="1">
        <name>heme</name>
        <dbReference type="ChEBI" id="CHEBI:30413"/>
    </cofactor>
</comment>
<keyword evidence="2" id="KW-0812">Transmembrane</keyword>
<dbReference type="InterPro" id="IPR050121">
    <property type="entry name" value="Cytochrome_P450_monoxygenase"/>
</dbReference>
<keyword evidence="3" id="KW-0503">Monooxygenase</keyword>
<reference evidence="3 4" key="1">
    <citation type="journal article" date="2018" name="BMC Genomics">
        <title>Comparative genome analyses reveal sequence features reflecting distinct modes of host-adaptation between dicot and monocot powdery mildew.</title>
        <authorList>
            <person name="Wu Y."/>
            <person name="Ma X."/>
            <person name="Pan Z."/>
            <person name="Kale S.D."/>
            <person name="Song Y."/>
            <person name="King H."/>
            <person name="Zhang Q."/>
            <person name="Presley C."/>
            <person name="Deng X."/>
            <person name="Wei C.I."/>
            <person name="Xiao S."/>
        </authorList>
    </citation>
    <scope>NUCLEOTIDE SEQUENCE [LARGE SCALE GENOMIC DNA]</scope>
    <source>
        <strain evidence="3">UMSG1</strain>
    </source>
</reference>
<keyword evidence="2" id="KW-1133">Transmembrane helix</keyword>
<dbReference type="EMBL" id="MCBS01018822">
    <property type="protein sequence ID" value="RKF80949.1"/>
    <property type="molecule type" value="Genomic_DNA"/>
</dbReference>
<dbReference type="FunFam" id="1.10.630.10:FF:000051">
    <property type="entry name" value="Cytochrome P450 monooxygenase (Fum15)"/>
    <property type="match status" value="1"/>
</dbReference>
<dbReference type="Proteomes" id="UP000285326">
    <property type="component" value="Unassembled WGS sequence"/>
</dbReference>
<evidence type="ECO:0000256" key="1">
    <source>
        <dbReference type="PIRSR" id="PIRSR602401-1"/>
    </source>
</evidence>
<dbReference type="Gene3D" id="1.10.630.10">
    <property type="entry name" value="Cytochrome P450"/>
    <property type="match status" value="1"/>
</dbReference>
<dbReference type="InterPro" id="IPR001128">
    <property type="entry name" value="Cyt_P450"/>
</dbReference>
<accession>A0A420J2B8</accession>
<proteinExistence type="predicted"/>
<sequence>MKDNPLLPFICLRPVMTSFPYREITVLSAVSSYAIAVYWSSDNIEFDYITTFSLTWIFCFIYWAVWKVILYPKFFSPLRHFPSPKGASWWNGHYSAIATNPTGYPMIEWVNSVPNQGIIRYLGIFNSERLLITSPNALKEVLTTKSYDFKKPSRVFRALSRLLGVGLILAEGDEHKRQRKNLMPAFSFRHIKNLYPLFWKKSIEVTEAMTAEVRAGGLKYDDLPEFQKEVTPRPSSSKSDTVIEVSDWASRATLDIIGIASFGRDFNAIRDPNTSLNKTYRKVFKPSRQAQILGLLNLFFPGWIVKKIPISRNGEIEAAAAVIRDTCRSMIRLKKEKLQSKQLNDPDILSIALESGDFTEENLIDQMMTFLAAGHETTSNALTWAVYLLSLHPSCQTRLRAEIRANLPKLNPIELIDSSQIDNLRYLNAVCNEVLRYYPPVSLTMRVAAHETTILGHRVPKDVTIIVSPWAVNRSKELWGPDVNKFNPERWLPSVTNPHPADGGATSNYSFLTFIHGPRSCIGQKFSKGELACLLATWVGRFEFELNDKREIKEENLQIMGGLTVKPGKGLFMKTKIVDGW</sequence>
<feature type="transmembrane region" description="Helical" evidence="2">
    <location>
        <begin position="21"/>
        <end position="40"/>
    </location>
</feature>
<comment type="caution">
    <text evidence="3">The sequence shown here is derived from an EMBL/GenBank/DDBJ whole genome shotgun (WGS) entry which is preliminary data.</text>
</comment>
<dbReference type="Pfam" id="PF00067">
    <property type="entry name" value="p450"/>
    <property type="match status" value="1"/>
</dbReference>
<organism evidence="3 4">
    <name type="scientific">Golovinomyces cichoracearum</name>
    <dbReference type="NCBI Taxonomy" id="62708"/>
    <lineage>
        <taxon>Eukaryota</taxon>
        <taxon>Fungi</taxon>
        <taxon>Dikarya</taxon>
        <taxon>Ascomycota</taxon>
        <taxon>Pezizomycotina</taxon>
        <taxon>Leotiomycetes</taxon>
        <taxon>Erysiphales</taxon>
        <taxon>Erysiphaceae</taxon>
        <taxon>Golovinomyces</taxon>
    </lineage>
</organism>
<keyword evidence="1" id="KW-0408">Iron</keyword>
<dbReference type="SUPFAM" id="SSF48264">
    <property type="entry name" value="Cytochrome P450"/>
    <property type="match status" value="1"/>
</dbReference>
<name>A0A420J2B8_9PEZI</name>
<dbReference type="PRINTS" id="PR00463">
    <property type="entry name" value="EP450I"/>
</dbReference>
<protein>
    <submittedName>
        <fullName evidence="3">Cytochrome P450 monooxygenase FUM15</fullName>
    </submittedName>
</protein>
<dbReference type="PANTHER" id="PTHR24305:SF227">
    <property type="entry name" value="P450, PUTATIVE (EUROFUNG)-RELATED"/>
    <property type="match status" value="1"/>
</dbReference>
<keyword evidence="2" id="KW-0472">Membrane</keyword>
<keyword evidence="3" id="KW-0560">Oxidoreductase</keyword>
<dbReference type="PRINTS" id="PR00385">
    <property type="entry name" value="P450"/>
</dbReference>
<dbReference type="PANTHER" id="PTHR24305">
    <property type="entry name" value="CYTOCHROME P450"/>
    <property type="match status" value="1"/>
</dbReference>
<dbReference type="InterPro" id="IPR002401">
    <property type="entry name" value="Cyt_P450_E_grp-I"/>
</dbReference>
<dbReference type="GO" id="GO:0020037">
    <property type="term" value="F:heme binding"/>
    <property type="evidence" value="ECO:0007669"/>
    <property type="project" value="InterPro"/>
</dbReference>
<dbReference type="GO" id="GO:0004497">
    <property type="term" value="F:monooxygenase activity"/>
    <property type="evidence" value="ECO:0007669"/>
    <property type="project" value="UniProtKB-KW"/>
</dbReference>
<evidence type="ECO:0000313" key="3">
    <source>
        <dbReference type="EMBL" id="RKF80949.1"/>
    </source>
</evidence>
<keyword evidence="1" id="KW-0479">Metal-binding</keyword>
<gene>
    <name evidence="3" type="ORF">GcM1_188028</name>
</gene>
<dbReference type="GO" id="GO:0016705">
    <property type="term" value="F:oxidoreductase activity, acting on paired donors, with incorporation or reduction of molecular oxygen"/>
    <property type="evidence" value="ECO:0007669"/>
    <property type="project" value="InterPro"/>
</dbReference>
<evidence type="ECO:0000256" key="2">
    <source>
        <dbReference type="SAM" id="Phobius"/>
    </source>
</evidence>
<dbReference type="CDD" id="cd11069">
    <property type="entry name" value="CYP_FUM15-like"/>
    <property type="match status" value="1"/>
</dbReference>
<dbReference type="AlphaFoldDB" id="A0A420J2B8"/>
<feature type="binding site" description="axial binding residue" evidence="1">
    <location>
        <position position="521"/>
    </location>
    <ligand>
        <name>heme</name>
        <dbReference type="ChEBI" id="CHEBI:30413"/>
    </ligand>
    <ligandPart>
        <name>Fe</name>
        <dbReference type="ChEBI" id="CHEBI:18248"/>
    </ligandPart>
</feature>
<keyword evidence="1" id="KW-0349">Heme</keyword>